<name>A0A3N1M155_9PROT</name>
<dbReference type="SMART" id="SM00331">
    <property type="entry name" value="PP2C_SIG"/>
    <property type="match status" value="1"/>
</dbReference>
<dbReference type="InterPro" id="IPR001932">
    <property type="entry name" value="PPM-type_phosphatase-like_dom"/>
</dbReference>
<dbReference type="Gene3D" id="3.60.40.10">
    <property type="entry name" value="PPM-type phosphatase domain"/>
    <property type="match status" value="1"/>
</dbReference>
<dbReference type="PANTHER" id="PTHR35801">
    <property type="entry name" value="PHOSPHOSERINE PHOSPHATASE RSBX"/>
    <property type="match status" value="1"/>
</dbReference>
<dbReference type="Pfam" id="PF07228">
    <property type="entry name" value="SpoIIE"/>
    <property type="match status" value="1"/>
</dbReference>
<dbReference type="EMBL" id="RJKX01000011">
    <property type="protein sequence ID" value="ROQ01244.1"/>
    <property type="molecule type" value="Genomic_DNA"/>
</dbReference>
<dbReference type="RefSeq" id="WP_123688027.1">
    <property type="nucleotide sequence ID" value="NZ_AP019700.1"/>
</dbReference>
<protein>
    <submittedName>
        <fullName evidence="2">Anti-sigma regulatory factor (Ser/Thr protein kinase)</fullName>
    </submittedName>
</protein>
<gene>
    <name evidence="2" type="ORF">EDC65_0422</name>
</gene>
<accession>A0A3N1M155</accession>
<evidence type="ECO:0000313" key="2">
    <source>
        <dbReference type="EMBL" id="ROQ01244.1"/>
    </source>
</evidence>
<organism evidence="2 3">
    <name type="scientific">Stella humosa</name>
    <dbReference type="NCBI Taxonomy" id="94"/>
    <lineage>
        <taxon>Bacteria</taxon>
        <taxon>Pseudomonadati</taxon>
        <taxon>Pseudomonadota</taxon>
        <taxon>Alphaproteobacteria</taxon>
        <taxon>Rhodospirillales</taxon>
        <taxon>Stellaceae</taxon>
        <taxon>Stella</taxon>
    </lineage>
</organism>
<keyword evidence="3" id="KW-1185">Reference proteome</keyword>
<dbReference type="PANTHER" id="PTHR35801:SF1">
    <property type="entry name" value="PHOSPHOSERINE PHOSPHATASE RSBX"/>
    <property type="match status" value="1"/>
</dbReference>
<dbReference type="SUPFAM" id="SSF55874">
    <property type="entry name" value="ATPase domain of HSP90 chaperone/DNA topoisomerase II/histidine kinase"/>
    <property type="match status" value="1"/>
</dbReference>
<dbReference type="InterPro" id="IPR039248">
    <property type="entry name" value="Ptase_RsbX"/>
</dbReference>
<feature type="domain" description="PPM-type phosphatase" evidence="1">
    <location>
        <begin position="142"/>
        <end position="333"/>
    </location>
</feature>
<dbReference type="Gene3D" id="3.30.565.10">
    <property type="entry name" value="Histidine kinase-like ATPase, C-terminal domain"/>
    <property type="match status" value="1"/>
</dbReference>
<dbReference type="Proteomes" id="UP000278222">
    <property type="component" value="Unassembled WGS sequence"/>
</dbReference>
<dbReference type="SUPFAM" id="SSF81606">
    <property type="entry name" value="PP2C-like"/>
    <property type="match status" value="1"/>
</dbReference>
<dbReference type="OrthoDB" id="479131at2"/>
<evidence type="ECO:0000313" key="3">
    <source>
        <dbReference type="Proteomes" id="UP000278222"/>
    </source>
</evidence>
<dbReference type="InterPro" id="IPR036890">
    <property type="entry name" value="HATPase_C_sf"/>
</dbReference>
<dbReference type="InterPro" id="IPR036457">
    <property type="entry name" value="PPM-type-like_dom_sf"/>
</dbReference>
<dbReference type="InterPro" id="IPR003594">
    <property type="entry name" value="HATPase_dom"/>
</dbReference>
<dbReference type="Pfam" id="PF13581">
    <property type="entry name" value="HATPase_c_2"/>
    <property type="match status" value="1"/>
</dbReference>
<proteinExistence type="predicted"/>
<reference evidence="2 3" key="1">
    <citation type="submission" date="2018-11" db="EMBL/GenBank/DDBJ databases">
        <title>Genomic Encyclopedia of Type Strains, Phase IV (KMG-IV): sequencing the most valuable type-strain genomes for metagenomic binning, comparative biology and taxonomic classification.</title>
        <authorList>
            <person name="Goeker M."/>
        </authorList>
    </citation>
    <scope>NUCLEOTIDE SEQUENCE [LARGE SCALE GENOMIC DNA]</scope>
    <source>
        <strain evidence="2 3">DSM 5900</strain>
    </source>
</reference>
<sequence>MQRFLLGDPSQVAVARREAVRIAQSTGFSEDDQARLAVVVTELSVNTIRHGGGGQMLFGRGVDDDGVQLEGLWLDKGPGMADPAACLRDGFSTAGTPGNGFGAVQRMSDGFDCYSRVGQGTAVLARLRPGHAGPSAGAGQASRGWAIGAIVVPKAGELVSGDSWAVRPDGRSLCCMMVDGLGHGPQAAEAAAVAVAQFEAATDIDPAAILERIHLAMRATRGGAVAVLAIDTEVGSVRFSGVGNIAGVLLSAGMRRMVSHNGTAGGIAQRIRAFDYPRPARAVAILHSDGLSANWTIDTYPGLASCDPTLIAGVLFRDQERGRDDAAVLVVKELAA</sequence>
<comment type="caution">
    <text evidence="2">The sequence shown here is derived from an EMBL/GenBank/DDBJ whole genome shotgun (WGS) entry which is preliminary data.</text>
</comment>
<dbReference type="AlphaFoldDB" id="A0A3N1M155"/>
<evidence type="ECO:0000259" key="1">
    <source>
        <dbReference type="SMART" id="SM00331"/>
    </source>
</evidence>
<dbReference type="CDD" id="cd16934">
    <property type="entry name" value="HATPase_RsbT-like"/>
    <property type="match status" value="1"/>
</dbReference>